<gene>
    <name evidence="2" type="ORF">FRX94_11265</name>
</gene>
<accession>A0A5C5U864</accession>
<name>A0A5C5U864_9CORY</name>
<dbReference type="OrthoDB" id="9879241at2"/>
<protein>
    <submittedName>
        <fullName evidence="2">Uncharacterized protein</fullName>
    </submittedName>
</protein>
<keyword evidence="1" id="KW-0812">Transmembrane</keyword>
<proteinExistence type="predicted"/>
<dbReference type="Proteomes" id="UP000320791">
    <property type="component" value="Unassembled WGS sequence"/>
</dbReference>
<keyword evidence="1" id="KW-0472">Membrane</keyword>
<keyword evidence="1" id="KW-1133">Transmembrane helix</keyword>
<comment type="caution">
    <text evidence="2">The sequence shown here is derived from an EMBL/GenBank/DDBJ whole genome shotgun (WGS) entry which is preliminary data.</text>
</comment>
<evidence type="ECO:0000256" key="1">
    <source>
        <dbReference type="SAM" id="Phobius"/>
    </source>
</evidence>
<dbReference type="AlphaFoldDB" id="A0A5C5U864"/>
<evidence type="ECO:0000313" key="3">
    <source>
        <dbReference type="Proteomes" id="UP000320791"/>
    </source>
</evidence>
<sequence>MAHAEVTQSTRRTITLINYITWVLACLPMLYFASVLAPGSTLRSGAWLGATIFGGSPNLFVTWLLILLYTITPMPAAWCMVKCFCIRRTIVANPRDQTWFLWSMMVTALVLVLWCCSLTVGPYLLFNAYLDATV</sequence>
<feature type="transmembrane region" description="Helical" evidence="1">
    <location>
        <begin position="99"/>
        <end position="125"/>
    </location>
</feature>
<dbReference type="EMBL" id="VOHM01000030">
    <property type="protein sequence ID" value="TWT21560.1"/>
    <property type="molecule type" value="Genomic_DNA"/>
</dbReference>
<organism evidence="2 3">
    <name type="scientific">Corynebacterium canis</name>
    <dbReference type="NCBI Taxonomy" id="679663"/>
    <lineage>
        <taxon>Bacteria</taxon>
        <taxon>Bacillati</taxon>
        <taxon>Actinomycetota</taxon>
        <taxon>Actinomycetes</taxon>
        <taxon>Mycobacteriales</taxon>
        <taxon>Corynebacteriaceae</taxon>
        <taxon>Corynebacterium</taxon>
    </lineage>
</organism>
<evidence type="ECO:0000313" key="2">
    <source>
        <dbReference type="EMBL" id="TWT21560.1"/>
    </source>
</evidence>
<feature type="transmembrane region" description="Helical" evidence="1">
    <location>
        <begin position="16"/>
        <end position="39"/>
    </location>
</feature>
<feature type="transmembrane region" description="Helical" evidence="1">
    <location>
        <begin position="59"/>
        <end position="78"/>
    </location>
</feature>
<keyword evidence="3" id="KW-1185">Reference proteome</keyword>
<dbReference type="RefSeq" id="WP_146325443.1">
    <property type="nucleotide sequence ID" value="NZ_BAABLR010000063.1"/>
</dbReference>
<reference evidence="2 3" key="1">
    <citation type="submission" date="2019-08" db="EMBL/GenBank/DDBJ databases">
        <authorList>
            <person name="Lei W."/>
        </authorList>
    </citation>
    <scope>NUCLEOTIDE SEQUENCE [LARGE SCALE GENOMIC DNA]</scope>
    <source>
        <strain evidence="2 3">CCUG 58627</strain>
    </source>
</reference>